<gene>
    <name evidence="8" type="ORF">CTheo_1146</name>
</gene>
<proteinExistence type="inferred from homology"/>
<feature type="binding site" evidence="6">
    <location>
        <position position="158"/>
    </location>
    <ligand>
        <name>FAD</name>
        <dbReference type="ChEBI" id="CHEBI:57692"/>
    </ligand>
</feature>
<feature type="binding site" evidence="6">
    <location>
        <position position="136"/>
    </location>
    <ligand>
        <name>FAD</name>
        <dbReference type="ChEBI" id="CHEBI:57692"/>
    </ligand>
</feature>
<dbReference type="PANTHER" id="PTHR19370:SF184">
    <property type="entry name" value="NADH-CYTOCHROME B5 REDUCTASE-LIKE"/>
    <property type="match status" value="1"/>
</dbReference>
<dbReference type="PRINTS" id="PR00406">
    <property type="entry name" value="CYTB5RDTASE"/>
</dbReference>
<feature type="domain" description="FAD-binding FR-type" evidence="7">
    <location>
        <begin position="84"/>
        <end position="187"/>
    </location>
</feature>
<dbReference type="SUPFAM" id="SSF52343">
    <property type="entry name" value="Ferredoxin reductase-like, C-terminal NADP-linked domain"/>
    <property type="match status" value="1"/>
</dbReference>
<dbReference type="EMBL" id="SSOP01000009">
    <property type="protein sequence ID" value="KAB5595469.1"/>
    <property type="molecule type" value="Genomic_DNA"/>
</dbReference>
<comment type="caution">
    <text evidence="8">The sequence shown here is derived from an EMBL/GenBank/DDBJ whole genome shotgun (WGS) entry which is preliminary data.</text>
</comment>
<evidence type="ECO:0000259" key="7">
    <source>
        <dbReference type="PROSITE" id="PS51384"/>
    </source>
</evidence>
<dbReference type="SUPFAM" id="SSF63380">
    <property type="entry name" value="Riboflavin synthase domain-like"/>
    <property type="match status" value="1"/>
</dbReference>
<accession>A0A5N5QV17</accession>
<evidence type="ECO:0000256" key="3">
    <source>
        <dbReference type="ARBA" id="ARBA00022630"/>
    </source>
</evidence>
<dbReference type="InterPro" id="IPR039261">
    <property type="entry name" value="FNR_nucleotide-bd"/>
</dbReference>
<dbReference type="InterPro" id="IPR008333">
    <property type="entry name" value="Cbr1-like_FAD-bd_dom"/>
</dbReference>
<evidence type="ECO:0000313" key="8">
    <source>
        <dbReference type="EMBL" id="KAB5595469.1"/>
    </source>
</evidence>
<dbReference type="GO" id="GO:0016491">
    <property type="term" value="F:oxidoreductase activity"/>
    <property type="evidence" value="ECO:0007669"/>
    <property type="project" value="UniProtKB-KW"/>
</dbReference>
<dbReference type="AlphaFoldDB" id="A0A5N5QV17"/>
<evidence type="ECO:0000256" key="4">
    <source>
        <dbReference type="ARBA" id="ARBA00022827"/>
    </source>
</evidence>
<dbReference type="Proteomes" id="UP000383932">
    <property type="component" value="Unassembled WGS sequence"/>
</dbReference>
<keyword evidence="9" id="KW-1185">Reference proteome</keyword>
<feature type="binding site" evidence="6">
    <location>
        <position position="204"/>
    </location>
    <ligand>
        <name>FAD</name>
        <dbReference type="ChEBI" id="CHEBI:57692"/>
    </ligand>
</feature>
<organism evidence="8 9">
    <name type="scientific">Ceratobasidium theobromae</name>
    <dbReference type="NCBI Taxonomy" id="1582974"/>
    <lineage>
        <taxon>Eukaryota</taxon>
        <taxon>Fungi</taxon>
        <taxon>Dikarya</taxon>
        <taxon>Basidiomycota</taxon>
        <taxon>Agaricomycotina</taxon>
        <taxon>Agaricomycetes</taxon>
        <taxon>Cantharellales</taxon>
        <taxon>Ceratobasidiaceae</taxon>
        <taxon>Ceratobasidium</taxon>
    </lineage>
</organism>
<comment type="similarity">
    <text evidence="2">Belongs to the flavoprotein pyridine nucleotide cytochrome reductase family.</text>
</comment>
<dbReference type="PROSITE" id="PS51384">
    <property type="entry name" value="FAD_FR"/>
    <property type="match status" value="1"/>
</dbReference>
<feature type="binding site" evidence="6">
    <location>
        <position position="155"/>
    </location>
    <ligand>
        <name>FAD</name>
        <dbReference type="ChEBI" id="CHEBI:57692"/>
    </ligand>
</feature>
<comment type="cofactor">
    <cofactor evidence="1 6">
        <name>FAD</name>
        <dbReference type="ChEBI" id="CHEBI:57692"/>
    </cofactor>
</comment>
<dbReference type="OrthoDB" id="432685at2759"/>
<reference evidence="8 9" key="1">
    <citation type="journal article" date="2019" name="Fungal Biol. Biotechnol.">
        <title>Draft genome sequence of fastidious pathogen Ceratobasidium theobromae, which causes vascular-streak dieback in Theobroma cacao.</title>
        <authorList>
            <person name="Ali S.S."/>
            <person name="Asman A."/>
            <person name="Shao J."/>
            <person name="Firmansyah A.P."/>
            <person name="Susilo A.W."/>
            <person name="Rosmana A."/>
            <person name="McMahon P."/>
            <person name="Junaid M."/>
            <person name="Guest D."/>
            <person name="Kheng T.Y."/>
            <person name="Meinhardt L.W."/>
            <person name="Bailey B.A."/>
        </authorList>
    </citation>
    <scope>NUCLEOTIDE SEQUENCE [LARGE SCALE GENOMIC DNA]</scope>
    <source>
        <strain evidence="8 9">CT2</strain>
    </source>
</reference>
<dbReference type="InterPro" id="IPR001834">
    <property type="entry name" value="CBR-like"/>
</dbReference>
<feature type="binding site" evidence="6">
    <location>
        <position position="137"/>
    </location>
    <ligand>
        <name>FAD</name>
        <dbReference type="ChEBI" id="CHEBI:57692"/>
    </ligand>
</feature>
<feature type="binding site" evidence="6">
    <location>
        <position position="162"/>
    </location>
    <ligand>
        <name>FAD</name>
        <dbReference type="ChEBI" id="CHEBI:57692"/>
    </ligand>
</feature>
<keyword evidence="3 6" id="KW-0285">Flavoprotein</keyword>
<keyword evidence="4 6" id="KW-0274">FAD</keyword>
<evidence type="ECO:0000256" key="2">
    <source>
        <dbReference type="ARBA" id="ARBA00006105"/>
    </source>
</evidence>
<dbReference type="CDD" id="cd06183">
    <property type="entry name" value="cyt_b5_reduct_like"/>
    <property type="match status" value="1"/>
</dbReference>
<name>A0A5N5QV17_9AGAM</name>
<dbReference type="Pfam" id="PF00970">
    <property type="entry name" value="FAD_binding_6"/>
    <property type="match status" value="1"/>
</dbReference>
<dbReference type="Gene3D" id="2.40.30.10">
    <property type="entry name" value="Translation factors"/>
    <property type="match status" value="1"/>
</dbReference>
<sequence length="375" mass="41373">MLSTRVRTCCRARPHIFLPRVNSARHYARLNSTTAAPPTTPPQKSRSVALTGSLLALAASLGFYGFHVLSSNNTSAASGPLSDQKFAPLKIISSTPASENAKIITLAVPSHLMPDDSALAPIFSFFIKDSDIQVQRPYTPLDGIDENGNMSFWIKRYFDGEVSRWLHNKNIGEELEVRGPVRTFDFKDGDYDEVIMISGGTGVTPFVQLLNHIFAKRTPGSPSLKTHYTLLHSSPNPASLPITEVLYNPLVYSIANRHDLTVRLFVDIPAPVPVSRFHQTHMPNVGIGRIGKDQVVQVLQGRGVLPRPQTWLEWVRGSKPQCSTKEKKILFLVCGPEPMITAFSGSRLQRRRPEHLPVGGLLGELGFTPLQVKAL</sequence>
<dbReference type="InterPro" id="IPR017927">
    <property type="entry name" value="FAD-bd_FR_type"/>
</dbReference>
<protein>
    <submittedName>
        <fullName evidence="8">FAD-binding domain oxidoreductase</fullName>
    </submittedName>
</protein>
<feature type="binding site" evidence="6">
    <location>
        <position position="138"/>
    </location>
    <ligand>
        <name>FAD</name>
        <dbReference type="ChEBI" id="CHEBI:57692"/>
    </ligand>
</feature>
<dbReference type="Gene3D" id="3.40.50.80">
    <property type="entry name" value="Nucleotide-binding domain of ferredoxin-NADP reductase (FNR) module"/>
    <property type="match status" value="1"/>
</dbReference>
<evidence type="ECO:0000256" key="6">
    <source>
        <dbReference type="PIRSR" id="PIRSR601834-1"/>
    </source>
</evidence>
<evidence type="ECO:0000256" key="5">
    <source>
        <dbReference type="ARBA" id="ARBA00023002"/>
    </source>
</evidence>
<dbReference type="PANTHER" id="PTHR19370">
    <property type="entry name" value="NADH-CYTOCHROME B5 REDUCTASE"/>
    <property type="match status" value="1"/>
</dbReference>
<evidence type="ECO:0000313" key="9">
    <source>
        <dbReference type="Proteomes" id="UP000383932"/>
    </source>
</evidence>
<keyword evidence="5" id="KW-0560">Oxidoreductase</keyword>
<feature type="binding site" evidence="6">
    <location>
        <position position="163"/>
    </location>
    <ligand>
        <name>FAD</name>
        <dbReference type="ChEBI" id="CHEBI:57692"/>
    </ligand>
</feature>
<evidence type="ECO:0000256" key="1">
    <source>
        <dbReference type="ARBA" id="ARBA00001974"/>
    </source>
</evidence>
<dbReference type="InterPro" id="IPR017938">
    <property type="entry name" value="Riboflavin_synthase-like_b-brl"/>
</dbReference>